<proteinExistence type="predicted"/>
<dbReference type="Proteomes" id="UP000682733">
    <property type="component" value="Unassembled WGS sequence"/>
</dbReference>
<dbReference type="EMBL" id="CAJOBA010007374">
    <property type="protein sequence ID" value="CAF3800578.1"/>
    <property type="molecule type" value="Genomic_DNA"/>
</dbReference>
<reference evidence="1" key="1">
    <citation type="submission" date="2021-02" db="EMBL/GenBank/DDBJ databases">
        <authorList>
            <person name="Nowell W R."/>
        </authorList>
    </citation>
    <scope>NUCLEOTIDE SEQUENCE</scope>
</reference>
<evidence type="ECO:0000313" key="2">
    <source>
        <dbReference type="EMBL" id="CAF3800578.1"/>
    </source>
</evidence>
<evidence type="ECO:0000313" key="1">
    <source>
        <dbReference type="EMBL" id="CAF1032296.1"/>
    </source>
</evidence>
<gene>
    <name evidence="1" type="ORF">OVA965_LOCUS16054</name>
    <name evidence="2" type="ORF">TMI583_LOCUS16063</name>
</gene>
<feature type="non-terminal residue" evidence="1">
    <location>
        <position position="1"/>
    </location>
</feature>
<name>A0A8S2E1H2_9BILA</name>
<comment type="caution">
    <text evidence="1">The sequence shown here is derived from an EMBL/GenBank/DDBJ whole genome shotgun (WGS) entry which is preliminary data.</text>
</comment>
<evidence type="ECO:0000313" key="3">
    <source>
        <dbReference type="Proteomes" id="UP000677228"/>
    </source>
</evidence>
<dbReference type="AlphaFoldDB" id="A0A8S2E1H2"/>
<accession>A0A8S2E1H2</accession>
<protein>
    <submittedName>
        <fullName evidence="1">Uncharacterized protein</fullName>
    </submittedName>
</protein>
<dbReference type="EMBL" id="CAJNOK010007363">
    <property type="protein sequence ID" value="CAF1032296.1"/>
    <property type="molecule type" value="Genomic_DNA"/>
</dbReference>
<organism evidence="1 3">
    <name type="scientific">Didymodactylos carnosus</name>
    <dbReference type="NCBI Taxonomy" id="1234261"/>
    <lineage>
        <taxon>Eukaryota</taxon>
        <taxon>Metazoa</taxon>
        <taxon>Spiralia</taxon>
        <taxon>Gnathifera</taxon>
        <taxon>Rotifera</taxon>
        <taxon>Eurotatoria</taxon>
        <taxon>Bdelloidea</taxon>
        <taxon>Philodinida</taxon>
        <taxon>Philodinidae</taxon>
        <taxon>Didymodactylos</taxon>
    </lineage>
</organism>
<sequence>FIYENPTLDPNFFKDEEERKVLSSMIIESLIQGDVLVIFEGLDEVPVHMDRSELIKEINALLERPLDYDEKANKLFYSVYEQKESCGTEDPDAGNPFIITSRIEGNYFDEINFYIPRLTIEDMSNDALRSFCSSYMECIKEISLKNGRFIREYKSDQLYNDITKNKDIFQLAINPQLANVIAAIYNQYGDKLSEKRIEEVLGLNTTMIWSIMQELVEYLHSKAEGLTEDILREIIRKCLVGIQSQSLMSSEIKVENLI</sequence>
<dbReference type="Proteomes" id="UP000677228">
    <property type="component" value="Unassembled WGS sequence"/>
</dbReference>